<dbReference type="EMBL" id="JASCZI010151480">
    <property type="protein sequence ID" value="MED6173099.1"/>
    <property type="molecule type" value="Genomic_DNA"/>
</dbReference>
<dbReference type="Proteomes" id="UP001341840">
    <property type="component" value="Unassembled WGS sequence"/>
</dbReference>
<sequence length="90" mass="10215">MMENATTIEVEVAAILEGLIRHIFREVNRSHRRRHSSLPKPLHPDAIVRRSHRIPLHPSATLTVQQATYTIPAIEIRRCASKILPLLLVG</sequence>
<comment type="caution">
    <text evidence="1">The sequence shown here is derived from an EMBL/GenBank/DDBJ whole genome shotgun (WGS) entry which is preliminary data.</text>
</comment>
<protein>
    <submittedName>
        <fullName evidence="1">Uncharacterized protein</fullName>
    </submittedName>
</protein>
<keyword evidence="2" id="KW-1185">Reference proteome</keyword>
<proteinExistence type="predicted"/>
<reference evidence="1 2" key="1">
    <citation type="journal article" date="2023" name="Plants (Basel)">
        <title>Bridging the Gap: Combining Genomics and Transcriptomics Approaches to Understand Stylosanthes scabra, an Orphan Legume from the Brazilian Caatinga.</title>
        <authorList>
            <person name="Ferreira-Neto J.R.C."/>
            <person name="da Silva M.D."/>
            <person name="Binneck E."/>
            <person name="de Melo N.F."/>
            <person name="da Silva R.H."/>
            <person name="de Melo A.L.T.M."/>
            <person name="Pandolfi V."/>
            <person name="Bustamante F.O."/>
            <person name="Brasileiro-Vidal A.C."/>
            <person name="Benko-Iseppon A.M."/>
        </authorList>
    </citation>
    <scope>NUCLEOTIDE SEQUENCE [LARGE SCALE GENOMIC DNA]</scope>
    <source>
        <tissue evidence="1">Leaves</tissue>
    </source>
</reference>
<evidence type="ECO:0000313" key="2">
    <source>
        <dbReference type="Proteomes" id="UP001341840"/>
    </source>
</evidence>
<name>A0ABU6VJ17_9FABA</name>
<accession>A0ABU6VJ17</accession>
<organism evidence="1 2">
    <name type="scientific">Stylosanthes scabra</name>
    <dbReference type="NCBI Taxonomy" id="79078"/>
    <lineage>
        <taxon>Eukaryota</taxon>
        <taxon>Viridiplantae</taxon>
        <taxon>Streptophyta</taxon>
        <taxon>Embryophyta</taxon>
        <taxon>Tracheophyta</taxon>
        <taxon>Spermatophyta</taxon>
        <taxon>Magnoliopsida</taxon>
        <taxon>eudicotyledons</taxon>
        <taxon>Gunneridae</taxon>
        <taxon>Pentapetalae</taxon>
        <taxon>rosids</taxon>
        <taxon>fabids</taxon>
        <taxon>Fabales</taxon>
        <taxon>Fabaceae</taxon>
        <taxon>Papilionoideae</taxon>
        <taxon>50 kb inversion clade</taxon>
        <taxon>dalbergioids sensu lato</taxon>
        <taxon>Dalbergieae</taxon>
        <taxon>Pterocarpus clade</taxon>
        <taxon>Stylosanthes</taxon>
    </lineage>
</organism>
<evidence type="ECO:0000313" key="1">
    <source>
        <dbReference type="EMBL" id="MED6173099.1"/>
    </source>
</evidence>
<gene>
    <name evidence="1" type="ORF">PIB30_056145</name>
</gene>